<dbReference type="InterPro" id="IPR036465">
    <property type="entry name" value="vWFA_dom_sf"/>
</dbReference>
<evidence type="ECO:0000313" key="3">
    <source>
        <dbReference type="Proteomes" id="UP000288507"/>
    </source>
</evidence>
<feature type="region of interest" description="Disordered" evidence="1">
    <location>
        <begin position="309"/>
        <end position="333"/>
    </location>
</feature>
<gene>
    <name evidence="2" type="ORF">C3H57_08340</name>
</gene>
<dbReference type="Proteomes" id="UP000288507">
    <property type="component" value="Unassembled WGS sequence"/>
</dbReference>
<reference evidence="2 3" key="1">
    <citation type="journal article" date="2019" name="Appl. Environ. Microbiol.">
        <title>Population genetics and characterization of Campylobacter jejuni isolates in western jackdaws and game birds in Finland.</title>
        <authorList>
            <person name="Kovanen S."/>
            <person name="Rossi M."/>
            <person name="Pohja-Mykra M."/>
            <person name="Nieminen T."/>
            <person name="Raunio-Saarnisto M."/>
            <person name="Sauvala M."/>
            <person name="Fredriksson-Ahomaa M."/>
            <person name="Hanninen M.L."/>
            <person name="Kivisto R."/>
        </authorList>
    </citation>
    <scope>NUCLEOTIDE SEQUENCE [LARGE SCALE GENOMIC DNA]</scope>
    <source>
        <strain evidence="2 3">CB313</strain>
    </source>
</reference>
<evidence type="ECO:0000256" key="1">
    <source>
        <dbReference type="SAM" id="MobiDB-lite"/>
    </source>
</evidence>
<feature type="compositionally biased region" description="Basic and acidic residues" evidence="1">
    <location>
        <begin position="318"/>
        <end position="329"/>
    </location>
</feature>
<dbReference type="RefSeq" id="WP_126232422.1">
    <property type="nucleotide sequence ID" value="NZ_PRBV01000014.1"/>
</dbReference>
<dbReference type="AlphaFoldDB" id="A0A431EAV5"/>
<accession>A0A431EAV5</accession>
<comment type="caution">
    <text evidence="2">The sequence shown here is derived from an EMBL/GenBank/DDBJ whole genome shotgun (WGS) entry which is preliminary data.</text>
</comment>
<dbReference type="EMBL" id="PRBV01000014">
    <property type="protein sequence ID" value="RTJ78305.1"/>
    <property type="molecule type" value="Genomic_DNA"/>
</dbReference>
<evidence type="ECO:0000313" key="2">
    <source>
        <dbReference type="EMBL" id="RTJ78305.1"/>
    </source>
</evidence>
<dbReference type="SUPFAM" id="SSF53300">
    <property type="entry name" value="vWA-like"/>
    <property type="match status" value="1"/>
</dbReference>
<name>A0A431EAV5_CAMJU</name>
<proteinExistence type="predicted"/>
<sequence>MVAIGIQFNFTKQHYSGLAKTFNESGYSAFGLDKDEILKNPSNYVYTRLNDVLSLMPIRYLDKWKCNTLGNYNLDDFKGIPKKVLSTSAFVTKAKPGQEHFFAIWLPVTKQSFVHDYLLAHELGHIIFGHLFLRFDSKDLLIQEVENNKSEILQAISEVVEEMKKELIANSGEDVDTSNLDLSEKDLDSIVKNLPYAIKNLLTDCEINSKLFTQQEFIQLTALAELEKHVFQFHFEDKGEDKEKSVMEKKDGYNLFGVHPSQLGFPEGLSYHDYVILLLKDFKKYIKAILQLLQGGGCANLKEEVEKASTDLGAPSDSDNKGDKDKTRGDTGSAKAITLHGDNLINLKKYIRVVCEDQGYFKDPLFNYNRGRSKDVLIPRIRRNITKGSTESVLTSLVDVSGSMDEKKIMGLCESINATSVKKKVTALWNTSLVSEIINDIPSDINIGGGTDLAPGIKWIAENHPQTVQLFIMSDFEDDLDSIKDALLQLKRLKNLVFVVVDDSSGSMEKEIRDTIISKLSWADSTIVRVI</sequence>
<organism evidence="2 3">
    <name type="scientific">Campylobacter jejuni</name>
    <dbReference type="NCBI Taxonomy" id="197"/>
    <lineage>
        <taxon>Bacteria</taxon>
        <taxon>Pseudomonadati</taxon>
        <taxon>Campylobacterota</taxon>
        <taxon>Epsilonproteobacteria</taxon>
        <taxon>Campylobacterales</taxon>
        <taxon>Campylobacteraceae</taxon>
        <taxon>Campylobacter</taxon>
    </lineage>
</organism>
<protein>
    <submittedName>
        <fullName evidence="2">Uncharacterized protein</fullName>
    </submittedName>
</protein>